<dbReference type="GO" id="GO:0004748">
    <property type="term" value="F:ribonucleoside-diphosphate reductase activity, thioredoxin disulfide as acceptor"/>
    <property type="evidence" value="ECO:0007669"/>
    <property type="project" value="TreeGrafter"/>
</dbReference>
<feature type="domain" description="ATP-cone" evidence="6">
    <location>
        <begin position="29"/>
        <end position="120"/>
    </location>
</feature>
<accession>A0A821DV77</accession>
<dbReference type="InterPro" id="IPR008926">
    <property type="entry name" value="RNR_R1-su_N"/>
</dbReference>
<sequence length="181" mass="19922">MLPTTNTANVGGVKLQRLKSSEDISANALFVIKRDGRKEHAMFDKITSRISNLSDGLDLDYIDPAAVALQVINFVHPGVTTVELDNLAAQKAASMTVKHPHYGILAGRIAVSNLHKETKALFSEVIADMYSHRNPDLDTHAPIISKDAYEVVMANADILNAAVKHERDFDFNYFGFKVNIS</sequence>
<dbReference type="PROSITE" id="PS51161">
    <property type="entry name" value="ATP_CONE"/>
    <property type="match status" value="1"/>
</dbReference>
<dbReference type="PANTHER" id="PTHR11573">
    <property type="entry name" value="RIBONUCLEOSIDE-DIPHOSPHATE REDUCTASE LARGE CHAIN"/>
    <property type="match status" value="1"/>
</dbReference>
<gene>
    <name evidence="7" type="ORF">UJA718_LOCUS32346</name>
</gene>
<dbReference type="GO" id="GO:0005971">
    <property type="term" value="C:ribonucleoside-diphosphate reductase complex"/>
    <property type="evidence" value="ECO:0007669"/>
    <property type="project" value="TreeGrafter"/>
</dbReference>
<dbReference type="Proteomes" id="UP000663873">
    <property type="component" value="Unassembled WGS sequence"/>
</dbReference>
<dbReference type="InterPro" id="IPR005144">
    <property type="entry name" value="ATP-cone_dom"/>
</dbReference>
<dbReference type="SUPFAM" id="SSF48168">
    <property type="entry name" value="R1 subunit of ribonucleotide reductase, N-terminal domain"/>
    <property type="match status" value="1"/>
</dbReference>
<dbReference type="AlphaFoldDB" id="A0A821DV77"/>
<dbReference type="GO" id="GO:0005524">
    <property type="term" value="F:ATP binding"/>
    <property type="evidence" value="ECO:0007669"/>
    <property type="project" value="UniProtKB-UniRule"/>
</dbReference>
<proteinExistence type="predicted"/>
<reference evidence="7" key="1">
    <citation type="submission" date="2021-02" db="EMBL/GenBank/DDBJ databases">
        <authorList>
            <person name="Nowell W R."/>
        </authorList>
    </citation>
    <scope>NUCLEOTIDE SEQUENCE</scope>
</reference>
<evidence type="ECO:0000256" key="1">
    <source>
        <dbReference type="ARBA" id="ARBA00019284"/>
    </source>
</evidence>
<protein>
    <recommendedName>
        <fullName evidence="1">Ribonucleoside-diphosphate reductase large subunit</fullName>
    </recommendedName>
    <alternativeName>
        <fullName evidence="4">Ribonucleotide reductase large subunit</fullName>
    </alternativeName>
</protein>
<keyword evidence="8" id="KW-1185">Reference proteome</keyword>
<keyword evidence="2 5" id="KW-0547">Nucleotide-binding</keyword>
<evidence type="ECO:0000256" key="5">
    <source>
        <dbReference type="PROSITE-ProRule" id="PRU00492"/>
    </source>
</evidence>
<evidence type="ECO:0000256" key="3">
    <source>
        <dbReference type="ARBA" id="ARBA00022840"/>
    </source>
</evidence>
<evidence type="ECO:0000313" key="7">
    <source>
        <dbReference type="EMBL" id="CAF4626865.1"/>
    </source>
</evidence>
<dbReference type="InterPro" id="IPR039718">
    <property type="entry name" value="Rrm1"/>
</dbReference>
<dbReference type="GO" id="GO:0009263">
    <property type="term" value="P:deoxyribonucleotide biosynthetic process"/>
    <property type="evidence" value="ECO:0007669"/>
    <property type="project" value="TreeGrafter"/>
</dbReference>
<dbReference type="Gene3D" id="3.20.70.20">
    <property type="match status" value="1"/>
</dbReference>
<evidence type="ECO:0000256" key="2">
    <source>
        <dbReference type="ARBA" id="ARBA00022741"/>
    </source>
</evidence>
<dbReference type="PANTHER" id="PTHR11573:SF6">
    <property type="entry name" value="RIBONUCLEOSIDE-DIPHOSPHATE REDUCTASE LARGE SUBUNIT"/>
    <property type="match status" value="1"/>
</dbReference>
<evidence type="ECO:0000259" key="6">
    <source>
        <dbReference type="PROSITE" id="PS51161"/>
    </source>
</evidence>
<evidence type="ECO:0000256" key="4">
    <source>
        <dbReference type="ARBA" id="ARBA00031255"/>
    </source>
</evidence>
<organism evidence="7 8">
    <name type="scientific">Rotaria socialis</name>
    <dbReference type="NCBI Taxonomy" id="392032"/>
    <lineage>
        <taxon>Eukaryota</taxon>
        <taxon>Metazoa</taxon>
        <taxon>Spiralia</taxon>
        <taxon>Gnathifera</taxon>
        <taxon>Rotifera</taxon>
        <taxon>Eurotatoria</taxon>
        <taxon>Bdelloidea</taxon>
        <taxon>Philodinida</taxon>
        <taxon>Philodinidae</taxon>
        <taxon>Rotaria</taxon>
    </lineage>
</organism>
<dbReference type="Pfam" id="PF03477">
    <property type="entry name" value="ATP-cone"/>
    <property type="match status" value="1"/>
</dbReference>
<dbReference type="EMBL" id="CAJOBP010027747">
    <property type="protein sequence ID" value="CAF4626865.1"/>
    <property type="molecule type" value="Genomic_DNA"/>
</dbReference>
<name>A0A821DV77_9BILA</name>
<comment type="caution">
    <text evidence="7">The sequence shown here is derived from an EMBL/GenBank/DDBJ whole genome shotgun (WGS) entry which is preliminary data.</text>
</comment>
<evidence type="ECO:0000313" key="8">
    <source>
        <dbReference type="Proteomes" id="UP000663873"/>
    </source>
</evidence>
<keyword evidence="3 5" id="KW-0067">ATP-binding</keyword>